<gene>
    <name evidence="3" type="primary">SUVZ04G2640</name>
    <name evidence="3" type="ORF">SUVZ_04G2640</name>
</gene>
<dbReference type="EMBL" id="OX365931">
    <property type="protein sequence ID" value="CAI4059692.1"/>
    <property type="molecule type" value="Genomic_DNA"/>
</dbReference>
<evidence type="ECO:0000259" key="2">
    <source>
        <dbReference type="Pfam" id="PF08450"/>
    </source>
</evidence>
<reference evidence="3" key="1">
    <citation type="submission" date="2022-10" db="EMBL/GenBank/DDBJ databases">
        <authorList>
            <person name="Byrne P K."/>
        </authorList>
    </citation>
    <scope>NUCLEOTIDE SEQUENCE</scope>
    <source>
        <strain evidence="3">ZP964</strain>
    </source>
</reference>
<dbReference type="PANTHER" id="PTHR10907:SF47">
    <property type="entry name" value="REGUCALCIN"/>
    <property type="match status" value="1"/>
</dbReference>
<sequence>MGSGSDFEEVALGSLKPYYHVPEAIHSEGITFVKETSTLLWVDIFKGEVHKVEDIEHPESSHSSFSVTRANYAKDSSIEYPPNPESLKESVGCIFPLFAETSQDEIEQVLFGSKFGIGRLDFTNGEWEYVILYSQCPALSSDRAYKLRSNDGNVSPDGKYLYVGLMSDFPFELEAIGCILRVDLLAQKVEVVWNSMLIPNAIHWDESDQKSMYVTDSLNFTIWKCPGGDLLKREELIDVKNSNNQSFESPEPDGSAIWFSKDGKHSGYLFIAVWSTCKVQMFDLAHGKLLKEFILPKSTPRVSCCCLVGKDLFVTTANEKINNAVGFNFDKTGGCIYRIPNVLNGDVPLESTKPQPRYQSMHL</sequence>
<dbReference type="Gene3D" id="2.120.10.30">
    <property type="entry name" value="TolB, C-terminal domain"/>
    <property type="match status" value="1"/>
</dbReference>
<dbReference type="Pfam" id="PF08450">
    <property type="entry name" value="SGL"/>
    <property type="match status" value="1"/>
</dbReference>
<dbReference type="InterPro" id="IPR013658">
    <property type="entry name" value="SGL"/>
</dbReference>
<organism evidence="3 4">
    <name type="scientific">Saccharomyces uvarum</name>
    <name type="common">Yeast</name>
    <name type="synonym">Saccharomyces bayanus var. uvarum</name>
    <dbReference type="NCBI Taxonomy" id="230603"/>
    <lineage>
        <taxon>Eukaryota</taxon>
        <taxon>Fungi</taxon>
        <taxon>Dikarya</taxon>
        <taxon>Ascomycota</taxon>
        <taxon>Saccharomycotina</taxon>
        <taxon>Saccharomycetes</taxon>
        <taxon>Saccharomycetales</taxon>
        <taxon>Saccharomycetaceae</taxon>
        <taxon>Saccharomyces</taxon>
    </lineage>
</organism>
<dbReference type="PANTHER" id="PTHR10907">
    <property type="entry name" value="REGUCALCIN"/>
    <property type="match status" value="1"/>
</dbReference>
<evidence type="ECO:0000256" key="1">
    <source>
        <dbReference type="ARBA" id="ARBA00008853"/>
    </source>
</evidence>
<evidence type="ECO:0000313" key="3">
    <source>
        <dbReference type="EMBL" id="CAI4059692.1"/>
    </source>
</evidence>
<dbReference type="Proteomes" id="UP001162085">
    <property type="component" value="Chromosome 4"/>
</dbReference>
<name>A0ABN8WV18_SACUV</name>
<evidence type="ECO:0000313" key="4">
    <source>
        <dbReference type="Proteomes" id="UP001162085"/>
    </source>
</evidence>
<dbReference type="InterPro" id="IPR011042">
    <property type="entry name" value="6-blade_b-propeller_TolB-like"/>
</dbReference>
<accession>A0ABN8WV18</accession>
<comment type="similarity">
    <text evidence="1">Belongs to the SMP-30/CGR1 family.</text>
</comment>
<keyword evidence="4" id="KW-1185">Reference proteome</keyword>
<protein>
    <recommendedName>
        <fullName evidence="2">SMP-30/Gluconolactonase/LRE-like region domain-containing protein</fullName>
    </recommendedName>
</protein>
<dbReference type="SUPFAM" id="SSF63829">
    <property type="entry name" value="Calcium-dependent phosphotriesterase"/>
    <property type="match status" value="1"/>
</dbReference>
<feature type="domain" description="SMP-30/Gluconolactonase/LRE-like region" evidence="2">
    <location>
        <begin position="27"/>
        <end position="318"/>
    </location>
</feature>
<proteinExistence type="inferred from homology"/>